<feature type="domain" description="M23ase beta-sheet core" evidence="1">
    <location>
        <begin position="902"/>
        <end position="964"/>
    </location>
</feature>
<protein>
    <submittedName>
        <fullName evidence="2">Glycyl-glycine endopeptidase ALE-1</fullName>
        <ecNumber evidence="2">3.4.24.75</ecNumber>
    </submittedName>
</protein>
<dbReference type="InterPro" id="IPR011055">
    <property type="entry name" value="Dup_hybrid_motif"/>
</dbReference>
<dbReference type="InterPro" id="IPR050570">
    <property type="entry name" value="Cell_wall_metabolism_enzyme"/>
</dbReference>
<dbReference type="InterPro" id="IPR016047">
    <property type="entry name" value="M23ase_b-sheet_dom"/>
</dbReference>
<sequence>MAKRGIAQVTGPKSIKLGETARYWVSKIYRKEDDEKVPQARWKLYVKEDNGFRELRPVAGTPPKVGSETTITITNQQLLGKELLLEAYLYAPEISSPPGILIKVEEGAKKIERVDLFRTDDTPIGRGETVKYGQSIMVKVITLNMPYEEVEITLYEDDESGGGHHANNEKNKIASVTKRLDKDGFTMHTFNLPIDINRIANAYMDGTEDRYHEYYIHVKSAQGARTSDNINVPNPDYIFPEQEIEAVEITVKAKGIGTDPMPDTGKSASIVQEEKIENLLDAYFAKKEYTKQTGEEVGALEYTFAGNGNNTRTTAQKENIAKIILGKPAITTLKDKKQYTTLEAIKAALTQDVYNKNEKINIKTFKLGEEFKRVNNAPLEEKLYLVATTSMLEGKEASLTIKEKDGIIKGSAGALLPVLEITEEQMEQKSRSGEVAGTEKTEFKGMVKEGMVRIPIHLRPKSDDELKQWKEKLARGKQDGTYTYTFANQTVLPNGSGDEKKRVAGIILTNAREGKRGNLKIEAGKMAFVEDVYEALTKEIYAQGDTISFPLYKKEKELLYLQAKVQGEKQHDKEFLNQEGAYFEVGKKCECEERIRAFMRTIRIAEGTGEYQKGTKNPRNPQLGYTTWFSGGGNNFSDLSTHPQTINCNSTKTLCSSAAGAYQIMGWKFDELNGYLIEKHNNTYKTVRPLIYNEDTDLAKKYNAKGFSEISQDRLCLIILTKNNIIPSILNGNVEEAINKAKGVWVSLPGATAGQPTAKMKDTLDYYYEFLQKELDGDTNLHVKSGFLEEFGYECQCSNEINSVNSSWYDPIDNPEITLYNYYGTYNPQGSSFGRVRNGGTKNHQGLDIFAPTGTPVKACLDGTVVTVNQNDGNWGKLIVIEVKKEDLDAARRNYTLQYSGEIEKGVNYSASNRRFLRYAHLSETLVSRGQIVKAGDIIGLSGSTGNAVNQHIRARHLHFGIANVKDPERGTAQRENPAFYVRLVPPNKEKQKNNTK</sequence>
<dbReference type="InterPro" id="IPR023346">
    <property type="entry name" value="Lysozyme-like_dom_sf"/>
</dbReference>
<dbReference type="CDD" id="cd12797">
    <property type="entry name" value="M23_peptidase"/>
    <property type="match status" value="1"/>
</dbReference>
<proteinExistence type="predicted"/>
<gene>
    <name evidence="2" type="ORF">NCTC11661_02409</name>
</gene>
<dbReference type="PANTHER" id="PTHR21666:SF270">
    <property type="entry name" value="MUREIN HYDROLASE ACTIVATOR ENVC"/>
    <property type="match status" value="1"/>
</dbReference>
<dbReference type="Pfam" id="PF01551">
    <property type="entry name" value="Peptidase_M23"/>
    <property type="match status" value="2"/>
</dbReference>
<keyword evidence="2" id="KW-0378">Hydrolase</keyword>
<dbReference type="CDD" id="cd00736">
    <property type="entry name" value="lambda_lys-like"/>
    <property type="match status" value="1"/>
</dbReference>
<dbReference type="Gene3D" id="2.70.70.10">
    <property type="entry name" value="Glucose Permease (Domain IIA)"/>
    <property type="match status" value="1"/>
</dbReference>
<dbReference type="RefSeq" id="WP_115644347.1">
    <property type="nucleotide sequence ID" value="NZ_UFTJ01000005.1"/>
</dbReference>
<dbReference type="Proteomes" id="UP000255515">
    <property type="component" value="Unassembled WGS sequence"/>
</dbReference>
<evidence type="ECO:0000313" key="3">
    <source>
        <dbReference type="Proteomes" id="UP000255515"/>
    </source>
</evidence>
<feature type="domain" description="M23ase beta-sheet core" evidence="1">
    <location>
        <begin position="843"/>
        <end position="885"/>
    </location>
</feature>
<dbReference type="SUPFAM" id="SSF51261">
    <property type="entry name" value="Duplicated hybrid motif"/>
    <property type="match status" value="1"/>
</dbReference>
<dbReference type="GO" id="GO:0004222">
    <property type="term" value="F:metalloendopeptidase activity"/>
    <property type="evidence" value="ECO:0007669"/>
    <property type="project" value="TreeGrafter"/>
</dbReference>
<organism evidence="2 3">
    <name type="scientific">Bergeyella zoohelcum</name>
    <dbReference type="NCBI Taxonomy" id="1015"/>
    <lineage>
        <taxon>Bacteria</taxon>
        <taxon>Pseudomonadati</taxon>
        <taxon>Bacteroidota</taxon>
        <taxon>Flavobacteriia</taxon>
        <taxon>Flavobacteriales</taxon>
        <taxon>Weeksellaceae</taxon>
        <taxon>Bergeyella</taxon>
    </lineage>
</organism>
<dbReference type="PANTHER" id="PTHR21666">
    <property type="entry name" value="PEPTIDASE-RELATED"/>
    <property type="match status" value="1"/>
</dbReference>
<dbReference type="SUPFAM" id="SSF53955">
    <property type="entry name" value="Lysozyme-like"/>
    <property type="match status" value="1"/>
</dbReference>
<evidence type="ECO:0000313" key="2">
    <source>
        <dbReference type="EMBL" id="SUV53260.1"/>
    </source>
</evidence>
<dbReference type="AlphaFoldDB" id="A0A381A0A0"/>
<reference evidence="2 3" key="1">
    <citation type="submission" date="2018-06" db="EMBL/GenBank/DDBJ databases">
        <authorList>
            <consortium name="Pathogen Informatics"/>
            <person name="Doyle S."/>
        </authorList>
    </citation>
    <scope>NUCLEOTIDE SEQUENCE [LARGE SCALE GENOMIC DNA]</scope>
    <source>
        <strain evidence="2 3">NCTC11661</strain>
    </source>
</reference>
<dbReference type="EC" id="3.4.24.75" evidence="2"/>
<dbReference type="EMBL" id="UFTJ01000005">
    <property type="protein sequence ID" value="SUV53260.1"/>
    <property type="molecule type" value="Genomic_DNA"/>
</dbReference>
<name>A0A381A0A0_9FLAO</name>
<evidence type="ECO:0000259" key="1">
    <source>
        <dbReference type="Pfam" id="PF01551"/>
    </source>
</evidence>
<dbReference type="Gene3D" id="1.10.530.10">
    <property type="match status" value="1"/>
</dbReference>
<accession>A0A381A0A0</accession>